<evidence type="ECO:0000256" key="7">
    <source>
        <dbReference type="ARBA" id="ARBA00023004"/>
    </source>
</evidence>
<feature type="signal peptide" evidence="10">
    <location>
        <begin position="1"/>
        <end position="24"/>
    </location>
</feature>
<evidence type="ECO:0000256" key="10">
    <source>
        <dbReference type="SAM" id="SignalP"/>
    </source>
</evidence>
<comment type="subcellular location">
    <subcellularLocation>
        <location evidence="1">Periplasm</location>
    </subcellularLocation>
</comment>
<dbReference type="Gene3D" id="1.10.760.10">
    <property type="entry name" value="Cytochrome c-like domain"/>
    <property type="match status" value="2"/>
</dbReference>
<evidence type="ECO:0000256" key="4">
    <source>
        <dbReference type="ARBA" id="ARBA00022729"/>
    </source>
</evidence>
<keyword evidence="7 9" id="KW-0408">Iron</keyword>
<dbReference type="InterPro" id="IPR004852">
    <property type="entry name" value="Di-haem_cyt_c_peroxidsae"/>
</dbReference>
<name>A0A7X2IP98_9BURK</name>
<dbReference type="Pfam" id="PF03150">
    <property type="entry name" value="CCP_MauG"/>
    <property type="match status" value="1"/>
</dbReference>
<dbReference type="SUPFAM" id="SSF46626">
    <property type="entry name" value="Cytochrome c"/>
    <property type="match status" value="2"/>
</dbReference>
<feature type="binding site" description="covalent" evidence="8">
    <location>
        <position position="213"/>
    </location>
    <ligand>
        <name>heme c</name>
        <dbReference type="ChEBI" id="CHEBI:61717"/>
        <label>2</label>
    </ligand>
</feature>
<dbReference type="Proteomes" id="UP000446768">
    <property type="component" value="Unassembled WGS sequence"/>
</dbReference>
<keyword evidence="5" id="KW-0574">Periplasm</keyword>
<dbReference type="GO" id="GO:0004130">
    <property type="term" value="F:cytochrome-c peroxidase activity"/>
    <property type="evidence" value="ECO:0007669"/>
    <property type="project" value="TreeGrafter"/>
</dbReference>
<evidence type="ECO:0000256" key="6">
    <source>
        <dbReference type="ARBA" id="ARBA00023002"/>
    </source>
</evidence>
<dbReference type="GO" id="GO:0042597">
    <property type="term" value="C:periplasmic space"/>
    <property type="evidence" value="ECO:0007669"/>
    <property type="project" value="UniProtKB-SubCell"/>
</dbReference>
<keyword evidence="6" id="KW-0560">Oxidoreductase</keyword>
<accession>A0A7X2IP98</accession>
<dbReference type="GO" id="GO:0046872">
    <property type="term" value="F:metal ion binding"/>
    <property type="evidence" value="ECO:0007669"/>
    <property type="project" value="UniProtKB-KW"/>
</dbReference>
<evidence type="ECO:0000313" key="12">
    <source>
        <dbReference type="EMBL" id="MRV73525.1"/>
    </source>
</evidence>
<feature type="binding site" description="axial binding residue" evidence="9">
    <location>
        <position position="214"/>
    </location>
    <ligand>
        <name>heme c</name>
        <dbReference type="ChEBI" id="CHEBI:61717"/>
        <label>2</label>
    </ligand>
    <ligandPart>
        <name>Fe</name>
        <dbReference type="ChEBI" id="CHEBI:18248"/>
    </ligandPart>
</feature>
<dbReference type="PANTHER" id="PTHR30600">
    <property type="entry name" value="CYTOCHROME C PEROXIDASE-RELATED"/>
    <property type="match status" value="1"/>
</dbReference>
<keyword evidence="4 10" id="KW-0732">Signal</keyword>
<reference evidence="12 13" key="1">
    <citation type="submission" date="2019-11" db="EMBL/GenBank/DDBJ databases">
        <title>Novel species isolated from a subtropical stream in China.</title>
        <authorList>
            <person name="Lu H."/>
        </authorList>
    </citation>
    <scope>NUCLEOTIDE SEQUENCE [LARGE SCALE GENOMIC DNA]</scope>
    <source>
        <strain evidence="12 13">FT92W</strain>
    </source>
</reference>
<dbReference type="PROSITE" id="PS51007">
    <property type="entry name" value="CYTC"/>
    <property type="match status" value="2"/>
</dbReference>
<dbReference type="InterPro" id="IPR026259">
    <property type="entry name" value="MauG/Cytc_peroxidase"/>
</dbReference>
<sequence>MASRSQSSAAMLAPVIALAVPAFAGNALQNEPIHPVPAAAPQDPARVALGRRLFSDPRLSANGVVSCASCHNLQAGGVDGRARSLGFNGRLTALNTPTVLNAALNFRQFWNGAASTLEQQIGMVVENPVEMGSSWPVVVRKVLDDSGYRRAFNAAYRDGVTRANIENALATYERTLVTPGARFDRYLQGDNGAITAAEKAGYARFKQYGCVSCHQGVNVGGNMFQKYGAVMPAPSAQGAGLGRFLVTGNPQDEQVFKVPGLRNVARTAPYFHDGSAATLEQAIDAMFRYQLGRESTSEDRKLIAAFLATLNAEPAVQP</sequence>
<feature type="binding site" description="axial binding residue" evidence="9">
    <location>
        <position position="286"/>
    </location>
    <ligand>
        <name>heme c</name>
        <dbReference type="ChEBI" id="CHEBI:61717"/>
        <label>2</label>
    </ligand>
    <ligandPart>
        <name>Fe</name>
        <dbReference type="ChEBI" id="CHEBI:18248"/>
    </ligandPart>
</feature>
<feature type="binding site" description="axial binding residue" evidence="9">
    <location>
        <position position="71"/>
    </location>
    <ligand>
        <name>heme c</name>
        <dbReference type="ChEBI" id="CHEBI:61717"/>
        <label>1</label>
    </ligand>
    <ligandPart>
        <name>Fe</name>
        <dbReference type="ChEBI" id="CHEBI:18248"/>
    </ligandPart>
</feature>
<feature type="chain" id="PRO_5031552803" evidence="10">
    <location>
        <begin position="25"/>
        <end position="318"/>
    </location>
</feature>
<keyword evidence="2 8" id="KW-0349">Heme</keyword>
<evidence type="ECO:0000256" key="9">
    <source>
        <dbReference type="PIRSR" id="PIRSR000294-2"/>
    </source>
</evidence>
<dbReference type="PANTHER" id="PTHR30600:SF7">
    <property type="entry name" value="CYTOCHROME C PEROXIDASE-RELATED"/>
    <property type="match status" value="1"/>
</dbReference>
<organism evidence="12 13">
    <name type="scientific">Pseudoduganella rivuli</name>
    <dbReference type="NCBI Taxonomy" id="2666085"/>
    <lineage>
        <taxon>Bacteria</taxon>
        <taxon>Pseudomonadati</taxon>
        <taxon>Pseudomonadota</taxon>
        <taxon>Betaproteobacteria</taxon>
        <taxon>Burkholderiales</taxon>
        <taxon>Oxalobacteraceae</taxon>
        <taxon>Telluria group</taxon>
        <taxon>Pseudoduganella</taxon>
    </lineage>
</organism>
<evidence type="ECO:0000313" key="13">
    <source>
        <dbReference type="Proteomes" id="UP000446768"/>
    </source>
</evidence>
<evidence type="ECO:0000256" key="5">
    <source>
        <dbReference type="ARBA" id="ARBA00022764"/>
    </source>
</evidence>
<dbReference type="InterPro" id="IPR051395">
    <property type="entry name" value="Cytochrome_c_Peroxidase/MauG"/>
</dbReference>
<comment type="PTM">
    <text evidence="8">Binds 2 heme groups per subunit.</text>
</comment>
<dbReference type="InterPro" id="IPR009056">
    <property type="entry name" value="Cyt_c-like_dom"/>
</dbReference>
<evidence type="ECO:0000256" key="3">
    <source>
        <dbReference type="ARBA" id="ARBA00022723"/>
    </source>
</evidence>
<gene>
    <name evidence="12" type="ORF">GJ700_17570</name>
</gene>
<dbReference type="GO" id="GO:0020037">
    <property type="term" value="F:heme binding"/>
    <property type="evidence" value="ECO:0007669"/>
    <property type="project" value="InterPro"/>
</dbReference>
<dbReference type="InterPro" id="IPR036909">
    <property type="entry name" value="Cyt_c-like_dom_sf"/>
</dbReference>
<comment type="cofactor">
    <cofactor evidence="8">
        <name>heme</name>
        <dbReference type="ChEBI" id="CHEBI:30413"/>
    </cofactor>
    <text evidence="8">Binds 2 heme groups.</text>
</comment>
<evidence type="ECO:0000259" key="11">
    <source>
        <dbReference type="PROSITE" id="PS51007"/>
    </source>
</evidence>
<keyword evidence="13" id="KW-1185">Reference proteome</keyword>
<evidence type="ECO:0000256" key="2">
    <source>
        <dbReference type="ARBA" id="ARBA00022617"/>
    </source>
</evidence>
<dbReference type="RefSeq" id="WP_154376159.1">
    <property type="nucleotide sequence ID" value="NZ_WKJJ01000010.1"/>
</dbReference>
<protein>
    <submittedName>
        <fullName evidence="12">C-type cytochrome</fullName>
    </submittedName>
</protein>
<comment type="caution">
    <text evidence="12">The sequence shown here is derived from an EMBL/GenBank/DDBJ whole genome shotgun (WGS) entry which is preliminary data.</text>
</comment>
<evidence type="ECO:0000256" key="1">
    <source>
        <dbReference type="ARBA" id="ARBA00004418"/>
    </source>
</evidence>
<evidence type="ECO:0000256" key="8">
    <source>
        <dbReference type="PIRSR" id="PIRSR000294-1"/>
    </source>
</evidence>
<feature type="binding site" description="covalent" evidence="8">
    <location>
        <position position="210"/>
    </location>
    <ligand>
        <name>heme c</name>
        <dbReference type="ChEBI" id="CHEBI:61717"/>
        <label>2</label>
    </ligand>
</feature>
<feature type="binding site" description="covalent" evidence="8">
    <location>
        <position position="70"/>
    </location>
    <ligand>
        <name>heme c</name>
        <dbReference type="ChEBI" id="CHEBI:61717"/>
        <label>1</label>
    </ligand>
</feature>
<feature type="domain" description="Cytochrome c" evidence="11">
    <location>
        <begin position="45"/>
        <end position="176"/>
    </location>
</feature>
<feature type="domain" description="Cytochrome c" evidence="11">
    <location>
        <begin position="196"/>
        <end position="311"/>
    </location>
</feature>
<keyword evidence="3 9" id="KW-0479">Metal-binding</keyword>
<proteinExistence type="predicted"/>
<feature type="binding site" description="covalent" evidence="8">
    <location>
        <position position="67"/>
    </location>
    <ligand>
        <name>heme c</name>
        <dbReference type="ChEBI" id="CHEBI:61717"/>
        <label>1</label>
    </ligand>
</feature>
<dbReference type="PIRSF" id="PIRSF000294">
    <property type="entry name" value="Cytochrome-c_peroxidase"/>
    <property type="match status" value="1"/>
</dbReference>
<dbReference type="AlphaFoldDB" id="A0A7X2IP98"/>
<dbReference type="GO" id="GO:0009055">
    <property type="term" value="F:electron transfer activity"/>
    <property type="evidence" value="ECO:0007669"/>
    <property type="project" value="InterPro"/>
</dbReference>
<dbReference type="EMBL" id="WKJJ01000010">
    <property type="protein sequence ID" value="MRV73525.1"/>
    <property type="molecule type" value="Genomic_DNA"/>
</dbReference>